<evidence type="ECO:0000259" key="1">
    <source>
        <dbReference type="Pfam" id="PF06568"/>
    </source>
</evidence>
<name>A0A4U0QZY3_9RHOB</name>
<keyword evidence="3" id="KW-1185">Reference proteome</keyword>
<dbReference type="AlphaFoldDB" id="A0A4U0QZY3"/>
<organism evidence="2 3">
    <name type="scientific">Paracoccus hibiscisoli</name>
    <dbReference type="NCBI Taxonomy" id="2023261"/>
    <lineage>
        <taxon>Bacteria</taxon>
        <taxon>Pseudomonadati</taxon>
        <taxon>Pseudomonadota</taxon>
        <taxon>Alphaproteobacteria</taxon>
        <taxon>Rhodobacterales</taxon>
        <taxon>Paracoccaceae</taxon>
        <taxon>Paracoccus</taxon>
    </lineage>
</organism>
<reference evidence="2 3" key="1">
    <citation type="submission" date="2019-04" db="EMBL/GenBank/DDBJ databases">
        <authorList>
            <person name="Li J."/>
        </authorList>
    </citation>
    <scope>NUCLEOTIDE SEQUENCE [LARGE SCALE GENOMIC DNA]</scope>
    <source>
        <strain evidence="2 3">CCTCC AB2016182</strain>
    </source>
</reference>
<accession>A0A4U0QZY3</accession>
<evidence type="ECO:0000313" key="2">
    <source>
        <dbReference type="EMBL" id="TJZ87887.1"/>
    </source>
</evidence>
<evidence type="ECO:0000313" key="3">
    <source>
        <dbReference type="Proteomes" id="UP000306223"/>
    </source>
</evidence>
<dbReference type="RefSeq" id="WP_136854734.1">
    <property type="nucleotide sequence ID" value="NZ_CALEYR010000055.1"/>
</dbReference>
<sequence>MSTIETNRSVAVGGVGNVVAHIVSLVASWRETRVTRRELSRLSDRELDDIGLCRGDIERIARGV</sequence>
<protein>
    <submittedName>
        <fullName evidence="2">DUF1127 domain-containing protein</fullName>
    </submittedName>
</protein>
<dbReference type="Proteomes" id="UP000306223">
    <property type="component" value="Unassembled WGS sequence"/>
</dbReference>
<proteinExistence type="predicted"/>
<dbReference type="EMBL" id="SUNH01000001">
    <property type="protein sequence ID" value="TJZ87887.1"/>
    <property type="molecule type" value="Genomic_DNA"/>
</dbReference>
<gene>
    <name evidence="2" type="ORF">FA740_00060</name>
</gene>
<feature type="domain" description="YjiS-like" evidence="1">
    <location>
        <begin position="23"/>
        <end position="58"/>
    </location>
</feature>
<comment type="caution">
    <text evidence="2">The sequence shown here is derived from an EMBL/GenBank/DDBJ whole genome shotgun (WGS) entry which is preliminary data.</text>
</comment>
<dbReference type="InterPro" id="IPR009506">
    <property type="entry name" value="YjiS-like"/>
</dbReference>
<dbReference type="Pfam" id="PF06568">
    <property type="entry name" value="YjiS-like"/>
    <property type="match status" value="1"/>
</dbReference>